<sequence>MSRPTVVQLNFQEFKKALENAVAQGTRIIPREKDRWEAYVAANRVRELNFQAYARGKYENLEAVIIDAGPPWGGYYMWSAAEEVVLRWERPPEQ</sequence>
<dbReference type="Proteomes" id="UP000588068">
    <property type="component" value="Unassembled WGS sequence"/>
</dbReference>
<name>A0A841HHS6_9GAMM</name>
<keyword evidence="2" id="KW-1185">Reference proteome</keyword>
<evidence type="ECO:0000313" key="2">
    <source>
        <dbReference type="Proteomes" id="UP000588068"/>
    </source>
</evidence>
<gene>
    <name evidence="1" type="ORF">HNQ60_000795</name>
</gene>
<dbReference type="RefSeq" id="WP_184329712.1">
    <property type="nucleotide sequence ID" value="NZ_JACHHZ010000001.1"/>
</dbReference>
<reference evidence="1 2" key="1">
    <citation type="submission" date="2020-08" db="EMBL/GenBank/DDBJ databases">
        <title>Genomic Encyclopedia of Type Strains, Phase IV (KMG-IV): sequencing the most valuable type-strain genomes for metagenomic binning, comparative biology and taxonomic classification.</title>
        <authorList>
            <person name="Goeker M."/>
        </authorList>
    </citation>
    <scope>NUCLEOTIDE SEQUENCE [LARGE SCALE GENOMIC DNA]</scope>
    <source>
        <strain evidence="1 2">DSM 26723</strain>
    </source>
</reference>
<accession>A0A841HHS6</accession>
<protein>
    <submittedName>
        <fullName evidence="1">Uncharacterized protein</fullName>
    </submittedName>
</protein>
<dbReference type="EMBL" id="JACHHZ010000001">
    <property type="protein sequence ID" value="MBB6091949.1"/>
    <property type="molecule type" value="Genomic_DNA"/>
</dbReference>
<dbReference type="AlphaFoldDB" id="A0A841HHS6"/>
<comment type="caution">
    <text evidence="1">The sequence shown here is derived from an EMBL/GenBank/DDBJ whole genome shotgun (WGS) entry which is preliminary data.</text>
</comment>
<proteinExistence type="predicted"/>
<organism evidence="1 2">
    <name type="scientific">Povalibacter uvarum</name>
    <dbReference type="NCBI Taxonomy" id="732238"/>
    <lineage>
        <taxon>Bacteria</taxon>
        <taxon>Pseudomonadati</taxon>
        <taxon>Pseudomonadota</taxon>
        <taxon>Gammaproteobacteria</taxon>
        <taxon>Steroidobacterales</taxon>
        <taxon>Steroidobacteraceae</taxon>
        <taxon>Povalibacter</taxon>
    </lineage>
</organism>
<evidence type="ECO:0000313" key="1">
    <source>
        <dbReference type="EMBL" id="MBB6091949.1"/>
    </source>
</evidence>